<evidence type="ECO:0000313" key="2">
    <source>
        <dbReference type="Proteomes" id="UP000478148"/>
    </source>
</evidence>
<dbReference type="EMBL" id="SAIY01000004">
    <property type="protein sequence ID" value="NGM13546.1"/>
    <property type="molecule type" value="Genomic_DNA"/>
</dbReference>
<proteinExistence type="predicted"/>
<dbReference type="RefSeq" id="WP_164447491.1">
    <property type="nucleotide sequence ID" value="NZ_SAIY01000004.1"/>
</dbReference>
<dbReference type="AlphaFoldDB" id="A0A6M1KXC4"/>
<sequence>MNTLGFQTALARLLVEPTLREQWRVAPDTVAGDLKLTAEETELLARIDLDRLDFTAGGIERARTRTLKRMFAATLRAVGDPPSAERLVVGFVRAVVPLAARDEAAKWINEGKQFVDHLRRLAIAGRVPPALAELARLEWLRADLRYDPDAARSAEWAHLHHVAATPPGAATVPQLAAHVRVARFDADVLALAAGRAPAQSGQSCLALALRPDGVIRAYRLTPEAADLYQACDGSRTVAALTATGPSGAAELLATAWAHGLVLEANPG</sequence>
<accession>A0A6M1KXC4</accession>
<keyword evidence="2" id="KW-1185">Reference proteome</keyword>
<organism evidence="1 2">
    <name type="scientific">Verrucosispora sioxanthis</name>
    <dbReference type="NCBI Taxonomy" id="2499994"/>
    <lineage>
        <taxon>Bacteria</taxon>
        <taxon>Bacillati</taxon>
        <taxon>Actinomycetota</taxon>
        <taxon>Actinomycetes</taxon>
        <taxon>Micromonosporales</taxon>
        <taxon>Micromonosporaceae</taxon>
        <taxon>Micromonospora</taxon>
    </lineage>
</organism>
<comment type="caution">
    <text evidence="1">The sequence shown here is derived from an EMBL/GenBank/DDBJ whole genome shotgun (WGS) entry which is preliminary data.</text>
</comment>
<dbReference type="Proteomes" id="UP000478148">
    <property type="component" value="Unassembled WGS sequence"/>
</dbReference>
<gene>
    <name evidence="1" type="ORF">ENC19_13190</name>
</gene>
<protein>
    <submittedName>
        <fullName evidence="1">Uncharacterized protein</fullName>
    </submittedName>
</protein>
<evidence type="ECO:0000313" key="1">
    <source>
        <dbReference type="EMBL" id="NGM13546.1"/>
    </source>
</evidence>
<reference evidence="1 2" key="1">
    <citation type="submission" date="2020-02" db="EMBL/GenBank/DDBJ databases">
        <title>Draft Genome Sequence of Verrucosispora sp. Strain CWR15, Isolated from Gulf of Mexico Sponge.</title>
        <authorList>
            <person name="Kennedy S.J."/>
            <person name="Cella E."/>
            <person name="Azarian T."/>
            <person name="Baker B.J."/>
            <person name="Shaw L.N."/>
        </authorList>
    </citation>
    <scope>NUCLEOTIDE SEQUENCE [LARGE SCALE GENOMIC DNA]</scope>
    <source>
        <strain evidence="1 2">CWR15</strain>
    </source>
</reference>
<name>A0A6M1KXC4_9ACTN</name>